<dbReference type="EMBL" id="HACG01015756">
    <property type="protein sequence ID" value="CEK62621.1"/>
    <property type="molecule type" value="Transcribed_RNA"/>
</dbReference>
<feature type="non-terminal residue" evidence="1">
    <location>
        <position position="1"/>
    </location>
</feature>
<accession>A0A0B6Z3Z7</accession>
<name>A0A0B6Z3Z7_9EUPU</name>
<sequence>SSLTDFGITFTPRDTVTNLARLSVFDDDTSSTESVSAPVSHCYLCSTLDEHRSHLLTLQKPKKRPKPRICYIAPP</sequence>
<organism evidence="1">
    <name type="scientific">Arion vulgaris</name>
    <dbReference type="NCBI Taxonomy" id="1028688"/>
    <lineage>
        <taxon>Eukaryota</taxon>
        <taxon>Metazoa</taxon>
        <taxon>Spiralia</taxon>
        <taxon>Lophotrochozoa</taxon>
        <taxon>Mollusca</taxon>
        <taxon>Gastropoda</taxon>
        <taxon>Heterobranchia</taxon>
        <taxon>Euthyneura</taxon>
        <taxon>Panpulmonata</taxon>
        <taxon>Eupulmonata</taxon>
        <taxon>Stylommatophora</taxon>
        <taxon>Helicina</taxon>
        <taxon>Arionoidea</taxon>
        <taxon>Arionidae</taxon>
        <taxon>Arion</taxon>
    </lineage>
</organism>
<dbReference type="AlphaFoldDB" id="A0A0B6Z3Z7"/>
<evidence type="ECO:0000313" key="1">
    <source>
        <dbReference type="EMBL" id="CEK62621.1"/>
    </source>
</evidence>
<feature type="non-terminal residue" evidence="1">
    <location>
        <position position="75"/>
    </location>
</feature>
<reference evidence="1" key="1">
    <citation type="submission" date="2014-12" db="EMBL/GenBank/DDBJ databases">
        <title>Insight into the proteome of Arion vulgaris.</title>
        <authorList>
            <person name="Aradska J."/>
            <person name="Bulat T."/>
            <person name="Smidak R."/>
            <person name="Sarate P."/>
            <person name="Gangsoo J."/>
            <person name="Sialana F."/>
            <person name="Bilban M."/>
            <person name="Lubec G."/>
        </authorList>
    </citation>
    <scope>NUCLEOTIDE SEQUENCE</scope>
    <source>
        <tissue evidence="1">Skin</tissue>
    </source>
</reference>
<protein>
    <submittedName>
        <fullName evidence="1">Uncharacterized protein</fullName>
    </submittedName>
</protein>
<gene>
    <name evidence="1" type="primary">ORF45679</name>
</gene>
<proteinExistence type="predicted"/>